<evidence type="ECO:0000313" key="2">
    <source>
        <dbReference type="EMBL" id="MEY8442708.1"/>
    </source>
</evidence>
<evidence type="ECO:0000313" key="3">
    <source>
        <dbReference type="Proteomes" id="UP001565283"/>
    </source>
</evidence>
<dbReference type="RefSeq" id="WP_369947666.1">
    <property type="nucleotide sequence ID" value="NZ_JBCLSH010000001.1"/>
</dbReference>
<sequence>MNIKKAAELSGIKADNIRYYEKMD</sequence>
<keyword evidence="2" id="KW-0238">DNA-binding</keyword>
<comment type="caution">
    <text evidence="2">The sequence shown here is derived from an EMBL/GenBank/DDBJ whole genome shotgun (WGS) entry which is preliminary data.</text>
</comment>
<dbReference type="Proteomes" id="UP001565283">
    <property type="component" value="Unassembled WGS sequence"/>
</dbReference>
<dbReference type="Pfam" id="PF13411">
    <property type="entry name" value="MerR_1"/>
    <property type="match status" value="1"/>
</dbReference>
<proteinExistence type="predicted"/>
<keyword evidence="3" id="KW-1185">Reference proteome</keyword>
<protein>
    <submittedName>
        <fullName evidence="2">MerR family DNA-binding transcriptional regulator</fullName>
    </submittedName>
</protein>
<organism evidence="2 3">
    <name type="scientific">Lactococcus ileimucosae</name>
    <dbReference type="NCBI Taxonomy" id="2941329"/>
    <lineage>
        <taxon>Bacteria</taxon>
        <taxon>Bacillati</taxon>
        <taxon>Bacillota</taxon>
        <taxon>Bacilli</taxon>
        <taxon>Lactobacillales</taxon>
        <taxon>Streptococcaceae</taxon>
        <taxon>Lactococcus</taxon>
    </lineage>
</organism>
<gene>
    <name evidence="2" type="ORF">AALA52_00285</name>
</gene>
<reference evidence="2 3" key="1">
    <citation type="submission" date="2024-03" db="EMBL/GenBank/DDBJ databases">
        <title>Mouse gut bacterial collection (mGBC) of GemPharmatech.</title>
        <authorList>
            <person name="He Y."/>
            <person name="Dong L."/>
            <person name="Wu D."/>
            <person name="Gao X."/>
            <person name="Lin Z."/>
        </authorList>
    </citation>
    <scope>NUCLEOTIDE SEQUENCE [LARGE SCALE GENOMIC DNA]</scope>
    <source>
        <strain evidence="2 3">61-15</strain>
    </source>
</reference>
<feature type="domain" description="HTH merR-type" evidence="1">
    <location>
        <begin position="1"/>
        <end position="24"/>
    </location>
</feature>
<dbReference type="SUPFAM" id="SSF46955">
    <property type="entry name" value="Putative DNA-binding domain"/>
    <property type="match status" value="1"/>
</dbReference>
<accession>A0ABV4CZI3</accession>
<evidence type="ECO:0000259" key="1">
    <source>
        <dbReference type="PROSITE" id="PS50937"/>
    </source>
</evidence>
<dbReference type="GO" id="GO:0003677">
    <property type="term" value="F:DNA binding"/>
    <property type="evidence" value="ECO:0007669"/>
    <property type="project" value="UniProtKB-KW"/>
</dbReference>
<dbReference type="PROSITE" id="PS50937">
    <property type="entry name" value="HTH_MERR_2"/>
    <property type="match status" value="1"/>
</dbReference>
<name>A0ABV4CZI3_9LACT</name>
<dbReference type="EMBL" id="JBCLSH010000001">
    <property type="protein sequence ID" value="MEY8442708.1"/>
    <property type="molecule type" value="Genomic_DNA"/>
</dbReference>
<dbReference type="InterPro" id="IPR009061">
    <property type="entry name" value="DNA-bd_dom_put_sf"/>
</dbReference>
<dbReference type="InterPro" id="IPR000551">
    <property type="entry name" value="MerR-type_HTH_dom"/>
</dbReference>